<evidence type="ECO:0000313" key="2">
    <source>
        <dbReference type="Proteomes" id="UP000029227"/>
    </source>
</evidence>
<dbReference type="Proteomes" id="UP000029227">
    <property type="component" value="Unassembled WGS sequence"/>
</dbReference>
<dbReference type="STRING" id="754436.JCM19237_5384"/>
<proteinExistence type="predicted"/>
<evidence type="ECO:0000313" key="1">
    <source>
        <dbReference type="EMBL" id="GAL02491.1"/>
    </source>
</evidence>
<gene>
    <name evidence="1" type="ORF">JCM19237_5384</name>
</gene>
<comment type="caution">
    <text evidence="1">The sequence shown here is derived from an EMBL/GenBank/DDBJ whole genome shotgun (WGS) entry which is preliminary data.</text>
</comment>
<accession>A0A090QHY0</accession>
<protein>
    <submittedName>
        <fullName evidence="1">Uncharacterized protein</fullName>
    </submittedName>
</protein>
<dbReference type="AlphaFoldDB" id="A0A090QHY0"/>
<name>A0A090QHY0_9GAMM</name>
<reference evidence="1 2" key="1">
    <citation type="journal article" date="2014" name="Genome Announc.">
        <title>Draft Genome Sequences of Two Vibrionaceae Species, Vibrio ponticus C121 and Photobacterium aphoticum C119, Isolated as Coral Reef Microbiota.</title>
        <authorList>
            <person name="Al-saari N."/>
            <person name="Meirelles P.M."/>
            <person name="Mino S."/>
            <person name="Suda W."/>
            <person name="Oshima K."/>
            <person name="Hattori M."/>
            <person name="Ohkuma M."/>
            <person name="Thompson F.L."/>
            <person name="Gomez-Gil B."/>
            <person name="Sawabe T."/>
            <person name="Sawabe T."/>
        </authorList>
    </citation>
    <scope>NUCLEOTIDE SEQUENCE [LARGE SCALE GENOMIC DNA]</scope>
    <source>
        <strain evidence="1 2">JCM 19237</strain>
    </source>
</reference>
<dbReference type="eggNOG" id="ENOG5031P77">
    <property type="taxonomic scope" value="Bacteria"/>
</dbReference>
<organism evidence="1 2">
    <name type="scientific">Photobacterium aphoticum</name>
    <dbReference type="NCBI Taxonomy" id="754436"/>
    <lineage>
        <taxon>Bacteria</taxon>
        <taxon>Pseudomonadati</taxon>
        <taxon>Pseudomonadota</taxon>
        <taxon>Gammaproteobacteria</taxon>
        <taxon>Vibrionales</taxon>
        <taxon>Vibrionaceae</taxon>
        <taxon>Photobacterium</taxon>
    </lineage>
</organism>
<dbReference type="EMBL" id="BBMN01000001">
    <property type="protein sequence ID" value="GAL02491.1"/>
    <property type="molecule type" value="Genomic_DNA"/>
</dbReference>
<sequence length="438" mass="47599">MSQPSSLALVEQGCAYGRGALAIEAAKAQGLNNLRLFLEGETSFSFSTDESMLLDEQYDQDTREVLISGIAQGTVHADFGRPEIQGDDTCVTVRLTPPSDDALFGSDDGIAWDSQPTISVVVTGEGKNQSGLTARQAAEQDAFRRAISQALGVMVKSGYLQQMYSSMSADTNNDDFNIEEVTRQSLSMQSQGMITSWNEIASQKQADGSLSLTLDVNVERQKMEDKVAQLIKSLGQPSVHVNARLPVVKSVFSETLAGMGFDLSSDEAQSTIILDVAEKAKVTSSGLQLEIIAVMRDSVGNQYATWRNDPTFMSLPNEPGMLDQLAAIHLATDQTKQAIKIQLQTAAEKMAMRGGPVRQLIFSTRAAGQQGQLFTLLSAINGVSDIKMATKSNKVVVQLRSLSNASELAQYIEPTLRVHQPKYRSKLSVMNEYQINVL</sequence>